<dbReference type="Pfam" id="PF00293">
    <property type="entry name" value="NUDIX"/>
    <property type="match status" value="1"/>
</dbReference>
<evidence type="ECO:0000313" key="3">
    <source>
        <dbReference type="EMBL" id="QIV80380.1"/>
    </source>
</evidence>
<dbReference type="InterPro" id="IPR036390">
    <property type="entry name" value="WH_DNA-bd_sf"/>
</dbReference>
<dbReference type="InterPro" id="IPR015797">
    <property type="entry name" value="NUDIX_hydrolase-like_dom_sf"/>
</dbReference>
<dbReference type="CDD" id="cd18873">
    <property type="entry name" value="NUDIX_NadM_like"/>
    <property type="match status" value="1"/>
</dbReference>
<dbReference type="Gene3D" id="1.10.10.10">
    <property type="entry name" value="Winged helix-like DNA-binding domain superfamily/Winged helix DNA-binding domain"/>
    <property type="match status" value="1"/>
</dbReference>
<dbReference type="AlphaFoldDB" id="A0A6H0RZK8"/>
<dbReference type="RefSeq" id="WP_168141105.1">
    <property type="nucleotide sequence ID" value="NZ_CAXUTK020000001.1"/>
</dbReference>
<dbReference type="Proteomes" id="UP000501849">
    <property type="component" value="Chromosome"/>
</dbReference>
<feature type="domain" description="Nudix hydrolase" evidence="1">
    <location>
        <begin position="22"/>
        <end position="139"/>
    </location>
</feature>
<sequence length="220" mass="23963">MDNGIPLSSSGRALTDYPRPSVAVDAAVLTPDPDLGLAVLQVRRAQSRGWALPGTFLHEGETLADAVKRSLADKAGVHGVAPRQLHVFDALGRDGRGWVLSVAHVAVVPAGKLSTRIPETTRLVPVDAPGRLVYDHAEIIALAVDDVRARYAGTPDPDRLLGEQFTLRDLRLLHEAIEGEALQRDTFRRAMEPHLEPTGERVALGRGRPAELFRRNAYRT</sequence>
<reference evidence="3 4" key="1">
    <citation type="submission" date="2019-04" db="EMBL/GenBank/DDBJ databases">
        <title>Draft, Whole-Genome Sequence of the Anthracene-degrading Mycobacterium frederiksbergense LB501T, Isolated from a Polycyclic Aromatic Hydrocarbon (PAH)-Contaminated Soil.</title>
        <authorList>
            <person name="Augelletti F."/>
        </authorList>
    </citation>
    <scope>NUCLEOTIDE SEQUENCE [LARGE SCALE GENOMIC DNA]</scope>
    <source>
        <strain evidence="3 4">LB 501T</strain>
    </source>
</reference>
<keyword evidence="3" id="KW-0378">Hydrolase</keyword>
<dbReference type="GO" id="GO:0016787">
    <property type="term" value="F:hydrolase activity"/>
    <property type="evidence" value="ECO:0007669"/>
    <property type="project" value="UniProtKB-KW"/>
</dbReference>
<dbReference type="SUPFAM" id="SSF55811">
    <property type="entry name" value="Nudix"/>
    <property type="match status" value="1"/>
</dbReference>
<feature type="domain" description="NrtR DNA-binding winged helix" evidence="2">
    <location>
        <begin position="160"/>
        <end position="214"/>
    </location>
</feature>
<dbReference type="EMBL" id="CP038799">
    <property type="protein sequence ID" value="QIV80380.1"/>
    <property type="molecule type" value="Genomic_DNA"/>
</dbReference>
<gene>
    <name evidence="3" type="ORF">EXE63_05315</name>
</gene>
<dbReference type="InterPro" id="IPR054105">
    <property type="entry name" value="WHD_NrtR"/>
</dbReference>
<dbReference type="KEGG" id="mfre:EXE63_05315"/>
<evidence type="ECO:0000259" key="2">
    <source>
        <dbReference type="Pfam" id="PF21906"/>
    </source>
</evidence>
<evidence type="ECO:0000259" key="1">
    <source>
        <dbReference type="Pfam" id="PF00293"/>
    </source>
</evidence>
<dbReference type="Pfam" id="PF21906">
    <property type="entry name" value="WHD_NrtR"/>
    <property type="match status" value="1"/>
</dbReference>
<organism evidence="3 4">
    <name type="scientific">Mycolicibacterium frederiksbergense</name>
    <dbReference type="NCBI Taxonomy" id="117567"/>
    <lineage>
        <taxon>Bacteria</taxon>
        <taxon>Bacillati</taxon>
        <taxon>Actinomycetota</taxon>
        <taxon>Actinomycetes</taxon>
        <taxon>Mycobacteriales</taxon>
        <taxon>Mycobacteriaceae</taxon>
        <taxon>Mycolicibacterium</taxon>
    </lineage>
</organism>
<dbReference type="InterPro" id="IPR000086">
    <property type="entry name" value="NUDIX_hydrolase_dom"/>
</dbReference>
<name>A0A6H0RZK8_9MYCO</name>
<proteinExistence type="predicted"/>
<dbReference type="PANTHER" id="PTHR43736:SF4">
    <property type="entry name" value="SLR1690 PROTEIN"/>
    <property type="match status" value="1"/>
</dbReference>
<protein>
    <submittedName>
        <fullName evidence="3">NUDIX hydrolase</fullName>
    </submittedName>
</protein>
<dbReference type="InterPro" id="IPR036388">
    <property type="entry name" value="WH-like_DNA-bd_sf"/>
</dbReference>
<evidence type="ECO:0000313" key="4">
    <source>
        <dbReference type="Proteomes" id="UP000501849"/>
    </source>
</evidence>
<dbReference type="PANTHER" id="PTHR43736">
    <property type="entry name" value="ADP-RIBOSE PYROPHOSPHATASE"/>
    <property type="match status" value="1"/>
</dbReference>
<dbReference type="Gene3D" id="3.90.79.10">
    <property type="entry name" value="Nucleoside Triphosphate Pyrophosphohydrolase"/>
    <property type="match status" value="1"/>
</dbReference>
<dbReference type="SUPFAM" id="SSF46785">
    <property type="entry name" value="Winged helix' DNA-binding domain"/>
    <property type="match status" value="1"/>
</dbReference>
<keyword evidence="4" id="KW-1185">Reference proteome</keyword>
<accession>A0A6H0RZK8</accession>